<evidence type="ECO:0000256" key="2">
    <source>
        <dbReference type="ARBA" id="ARBA00013855"/>
    </source>
</evidence>
<evidence type="ECO:0000256" key="4">
    <source>
        <dbReference type="ARBA" id="ARBA00032089"/>
    </source>
</evidence>
<evidence type="ECO:0000313" key="9">
    <source>
        <dbReference type="Proteomes" id="UP000007089"/>
    </source>
</evidence>
<dbReference type="InterPro" id="IPR055342">
    <property type="entry name" value="MreC_beta-barrel_core"/>
</dbReference>
<comment type="similarity">
    <text evidence="1 5">Belongs to the MreC family.</text>
</comment>
<evidence type="ECO:0000259" key="7">
    <source>
        <dbReference type="Pfam" id="PF04085"/>
    </source>
</evidence>
<dbReference type="Pfam" id="PF04085">
    <property type="entry name" value="MreC"/>
    <property type="match status" value="1"/>
</dbReference>
<dbReference type="InterPro" id="IPR042175">
    <property type="entry name" value="Cell/Rod_MreC_2"/>
</dbReference>
<name>B8JH94_ANAD2</name>
<dbReference type="GO" id="GO:0008360">
    <property type="term" value="P:regulation of cell shape"/>
    <property type="evidence" value="ECO:0007669"/>
    <property type="project" value="UniProtKB-KW"/>
</dbReference>
<protein>
    <recommendedName>
        <fullName evidence="2 5">Cell shape-determining protein MreC</fullName>
    </recommendedName>
    <alternativeName>
        <fullName evidence="4 5">Cell shape protein MreC</fullName>
    </alternativeName>
</protein>
<keyword evidence="3 5" id="KW-0133">Cell shape</keyword>
<dbReference type="InterPro" id="IPR007221">
    <property type="entry name" value="MreC"/>
</dbReference>
<evidence type="ECO:0000256" key="6">
    <source>
        <dbReference type="SAM" id="Coils"/>
    </source>
</evidence>
<feature type="coiled-coil region" evidence="6">
    <location>
        <begin position="70"/>
        <end position="107"/>
    </location>
</feature>
<proteinExistence type="inferred from homology"/>
<comment type="function">
    <text evidence="5">Involved in formation and maintenance of cell shape.</text>
</comment>
<dbReference type="PANTHER" id="PTHR34138:SF1">
    <property type="entry name" value="CELL SHAPE-DETERMINING PROTEIN MREC"/>
    <property type="match status" value="1"/>
</dbReference>
<evidence type="ECO:0000256" key="5">
    <source>
        <dbReference type="PIRNR" id="PIRNR038471"/>
    </source>
</evidence>
<dbReference type="GO" id="GO:0005886">
    <property type="term" value="C:plasma membrane"/>
    <property type="evidence" value="ECO:0007669"/>
    <property type="project" value="TreeGrafter"/>
</dbReference>
<feature type="domain" description="Rod shape-determining protein MreC beta-barrel core" evidence="7">
    <location>
        <begin position="134"/>
        <end position="271"/>
    </location>
</feature>
<accession>B8JH94</accession>
<dbReference type="Proteomes" id="UP000007089">
    <property type="component" value="Chromosome"/>
</dbReference>
<dbReference type="Gene3D" id="2.40.10.350">
    <property type="entry name" value="Rod shape-determining protein MreC, domain 2"/>
    <property type="match status" value="1"/>
</dbReference>
<dbReference type="AlphaFoldDB" id="B8JH94"/>
<gene>
    <name evidence="8" type="ordered locus">A2cp1_1452</name>
</gene>
<keyword evidence="6" id="KW-0175">Coiled coil</keyword>
<dbReference type="KEGG" id="acp:A2cp1_1452"/>
<evidence type="ECO:0000256" key="1">
    <source>
        <dbReference type="ARBA" id="ARBA00009369"/>
    </source>
</evidence>
<evidence type="ECO:0000256" key="3">
    <source>
        <dbReference type="ARBA" id="ARBA00022960"/>
    </source>
</evidence>
<keyword evidence="9" id="KW-1185">Reference proteome</keyword>
<sequence>MFALLKRYRELILVAVLLLVPLGVFFAHAKQPSERTRLDRVVLWITYPVQRVVAWGVTGVLDGWRGYVALRHAQERAVDLSRQVNLLQMEKQQLVAERAEAERIRKLLAFAEATPERTYVGGRVIGVRLGTAGLQIVTLDRGAADGVDRAMPAVVAEGVVGRVHSVTDHTSDVLLLTDRNSSIAVRVDRTRARANVRGTGKPDGCKLDYALRTEDMIEGDQLVTSGTDGVFPPGLPVGRVTHLQRSANGLFQEAQVVPAVDVTRVEEMLVITSAERAAEAQPSAYAPGTQR</sequence>
<dbReference type="EMBL" id="CP001359">
    <property type="protein sequence ID" value="ACL64796.1"/>
    <property type="molecule type" value="Genomic_DNA"/>
</dbReference>
<dbReference type="Gene3D" id="2.40.10.340">
    <property type="entry name" value="Rod shape-determining protein MreC, domain 1"/>
    <property type="match status" value="1"/>
</dbReference>
<dbReference type="InterPro" id="IPR042177">
    <property type="entry name" value="Cell/Rod_1"/>
</dbReference>
<dbReference type="PANTHER" id="PTHR34138">
    <property type="entry name" value="CELL SHAPE-DETERMINING PROTEIN MREC"/>
    <property type="match status" value="1"/>
</dbReference>
<evidence type="ECO:0000313" key="8">
    <source>
        <dbReference type="EMBL" id="ACL64796.1"/>
    </source>
</evidence>
<dbReference type="HOGENOM" id="CLU_042663_1_0_7"/>
<organism evidence="8 9">
    <name type="scientific">Anaeromyxobacter dehalogenans (strain ATCC BAA-258 / DSM 21875 / 2CP-1)</name>
    <dbReference type="NCBI Taxonomy" id="455488"/>
    <lineage>
        <taxon>Bacteria</taxon>
        <taxon>Pseudomonadati</taxon>
        <taxon>Myxococcota</taxon>
        <taxon>Myxococcia</taxon>
        <taxon>Myxococcales</taxon>
        <taxon>Cystobacterineae</taxon>
        <taxon>Anaeromyxobacteraceae</taxon>
        <taxon>Anaeromyxobacter</taxon>
    </lineage>
</organism>
<dbReference type="PIRSF" id="PIRSF038471">
    <property type="entry name" value="MreC"/>
    <property type="match status" value="1"/>
</dbReference>
<dbReference type="RefSeq" id="WP_012632744.1">
    <property type="nucleotide sequence ID" value="NC_011891.1"/>
</dbReference>
<reference evidence="8" key="1">
    <citation type="submission" date="2009-01" db="EMBL/GenBank/DDBJ databases">
        <title>Complete sequence of Anaeromyxobacter dehalogenans 2CP-1.</title>
        <authorList>
            <consortium name="US DOE Joint Genome Institute"/>
            <person name="Lucas S."/>
            <person name="Copeland A."/>
            <person name="Lapidus A."/>
            <person name="Glavina del Rio T."/>
            <person name="Dalin E."/>
            <person name="Tice H."/>
            <person name="Bruce D."/>
            <person name="Goodwin L."/>
            <person name="Pitluck S."/>
            <person name="Saunders E."/>
            <person name="Brettin T."/>
            <person name="Detter J.C."/>
            <person name="Han C."/>
            <person name="Larimer F."/>
            <person name="Land M."/>
            <person name="Hauser L."/>
            <person name="Kyrpides N."/>
            <person name="Ovchinnikova G."/>
            <person name="Beliaev A.S."/>
            <person name="Richardson P."/>
        </authorList>
    </citation>
    <scope>NUCLEOTIDE SEQUENCE</scope>
    <source>
        <strain evidence="8">2CP-1</strain>
    </source>
</reference>
<dbReference type="NCBIfam" id="TIGR00219">
    <property type="entry name" value="mreC"/>
    <property type="match status" value="1"/>
</dbReference>